<protein>
    <recommendedName>
        <fullName evidence="2">histidine kinase</fullName>
        <ecNumber evidence="2">2.7.13.3</ecNumber>
    </recommendedName>
</protein>
<dbReference type="SMART" id="SM00387">
    <property type="entry name" value="HATPase_c"/>
    <property type="match status" value="1"/>
</dbReference>
<dbReference type="PANTHER" id="PTHR43711">
    <property type="entry name" value="TWO-COMPONENT HISTIDINE KINASE"/>
    <property type="match status" value="1"/>
</dbReference>
<dbReference type="Pfam" id="PF00512">
    <property type="entry name" value="HisKA"/>
    <property type="match status" value="1"/>
</dbReference>
<keyword evidence="4 8" id="KW-0808">Transferase</keyword>
<dbReference type="InterPro" id="IPR003594">
    <property type="entry name" value="HATPase_dom"/>
</dbReference>
<dbReference type="InterPro" id="IPR005467">
    <property type="entry name" value="His_kinase_dom"/>
</dbReference>
<evidence type="ECO:0000313" key="8">
    <source>
        <dbReference type="EMBL" id="QDU40653.1"/>
    </source>
</evidence>
<dbReference type="GO" id="GO:0000155">
    <property type="term" value="F:phosphorelay sensor kinase activity"/>
    <property type="evidence" value="ECO:0007669"/>
    <property type="project" value="InterPro"/>
</dbReference>
<dbReference type="InterPro" id="IPR050736">
    <property type="entry name" value="Sensor_HK_Regulatory"/>
</dbReference>
<dbReference type="InterPro" id="IPR036097">
    <property type="entry name" value="HisK_dim/P_sf"/>
</dbReference>
<reference evidence="8 9" key="1">
    <citation type="submission" date="2019-02" db="EMBL/GenBank/DDBJ databases">
        <title>Deep-cultivation of Planctomycetes and their phenomic and genomic characterization uncovers novel biology.</title>
        <authorList>
            <person name="Wiegand S."/>
            <person name="Jogler M."/>
            <person name="Boedeker C."/>
            <person name="Pinto D."/>
            <person name="Vollmers J."/>
            <person name="Rivas-Marin E."/>
            <person name="Kohn T."/>
            <person name="Peeters S.H."/>
            <person name="Heuer A."/>
            <person name="Rast P."/>
            <person name="Oberbeckmann S."/>
            <person name="Bunk B."/>
            <person name="Jeske O."/>
            <person name="Meyerdierks A."/>
            <person name="Storesund J.E."/>
            <person name="Kallscheuer N."/>
            <person name="Luecker S."/>
            <person name="Lage O.M."/>
            <person name="Pohl T."/>
            <person name="Merkel B.J."/>
            <person name="Hornburger P."/>
            <person name="Mueller R.-W."/>
            <person name="Bruemmer F."/>
            <person name="Labrenz M."/>
            <person name="Spormann A.M."/>
            <person name="Op den Camp H."/>
            <person name="Overmann J."/>
            <person name="Amann R."/>
            <person name="Jetten M.S.M."/>
            <person name="Mascher T."/>
            <person name="Medema M.H."/>
            <person name="Devos D.P."/>
            <person name="Kaster A.-K."/>
            <person name="Ovreas L."/>
            <person name="Rohde M."/>
            <person name="Galperin M.Y."/>
            <person name="Jogler C."/>
        </authorList>
    </citation>
    <scope>NUCLEOTIDE SEQUENCE [LARGE SCALE GENOMIC DNA]</scope>
    <source>
        <strain evidence="8 9">Mal4</strain>
    </source>
</reference>
<evidence type="ECO:0000256" key="6">
    <source>
        <dbReference type="ARBA" id="ARBA00023012"/>
    </source>
</evidence>
<accession>A0A517ZDU4</accession>
<evidence type="ECO:0000256" key="1">
    <source>
        <dbReference type="ARBA" id="ARBA00000085"/>
    </source>
</evidence>
<evidence type="ECO:0000256" key="3">
    <source>
        <dbReference type="ARBA" id="ARBA00022553"/>
    </source>
</evidence>
<dbReference type="SMART" id="SM00388">
    <property type="entry name" value="HisKA"/>
    <property type="match status" value="1"/>
</dbReference>
<organism evidence="8 9">
    <name type="scientific">Maioricimonas rarisocia</name>
    <dbReference type="NCBI Taxonomy" id="2528026"/>
    <lineage>
        <taxon>Bacteria</taxon>
        <taxon>Pseudomonadati</taxon>
        <taxon>Planctomycetota</taxon>
        <taxon>Planctomycetia</taxon>
        <taxon>Planctomycetales</taxon>
        <taxon>Planctomycetaceae</taxon>
        <taxon>Maioricimonas</taxon>
    </lineage>
</organism>
<dbReference type="InterPro" id="IPR003661">
    <property type="entry name" value="HisK_dim/P_dom"/>
</dbReference>
<dbReference type="SUPFAM" id="SSF55874">
    <property type="entry name" value="ATPase domain of HSP90 chaperone/DNA topoisomerase II/histidine kinase"/>
    <property type="match status" value="1"/>
</dbReference>
<dbReference type="KEGG" id="mri:Mal4_50110"/>
<dbReference type="Pfam" id="PF02518">
    <property type="entry name" value="HATPase_c"/>
    <property type="match status" value="1"/>
</dbReference>
<keyword evidence="5" id="KW-0418">Kinase</keyword>
<dbReference type="RefSeq" id="WP_145371924.1">
    <property type="nucleotide sequence ID" value="NZ_CP036275.1"/>
</dbReference>
<evidence type="ECO:0000256" key="2">
    <source>
        <dbReference type="ARBA" id="ARBA00012438"/>
    </source>
</evidence>
<dbReference type="AlphaFoldDB" id="A0A517ZDU4"/>
<dbReference type="Gene3D" id="1.10.287.130">
    <property type="match status" value="1"/>
</dbReference>
<proteinExistence type="predicted"/>
<dbReference type="CDD" id="cd00075">
    <property type="entry name" value="HATPase"/>
    <property type="match status" value="1"/>
</dbReference>
<evidence type="ECO:0000256" key="5">
    <source>
        <dbReference type="ARBA" id="ARBA00022777"/>
    </source>
</evidence>
<dbReference type="PROSITE" id="PS50109">
    <property type="entry name" value="HIS_KIN"/>
    <property type="match status" value="1"/>
</dbReference>
<keyword evidence="9" id="KW-1185">Reference proteome</keyword>
<gene>
    <name evidence="8" type="primary">zraS_5</name>
    <name evidence="8" type="ORF">Mal4_50110</name>
</gene>
<dbReference type="Proteomes" id="UP000320496">
    <property type="component" value="Chromosome"/>
</dbReference>
<dbReference type="InterPro" id="IPR004358">
    <property type="entry name" value="Sig_transdc_His_kin-like_C"/>
</dbReference>
<dbReference type="InterPro" id="IPR036890">
    <property type="entry name" value="HATPase_C_sf"/>
</dbReference>
<dbReference type="PRINTS" id="PR00344">
    <property type="entry name" value="BCTRLSENSOR"/>
</dbReference>
<sequence>MDDHEFHEERERLLARQTELATLAGGLAHEIRNPLSTIRMNLDLLCEDVEELNDPRQRRMQNKLERIRGECLHLEEILHAFMQFARAGELEARIDDLGSIVADFIEFYRPEAEQHGIEISPHLSSSLPPVRLDRSLMRQVLMNLTRNAQQAMPDGGLIELQTYTRDGRVYLEIIDTGPGMDADTRSQMFHAFHSTKTGGSGLGLPTVRKIIEAHGGTIDCESDIGRGTRFILALPMAEQPAPPEGAGRTPG</sequence>
<dbReference type="CDD" id="cd00082">
    <property type="entry name" value="HisKA"/>
    <property type="match status" value="1"/>
</dbReference>
<dbReference type="SUPFAM" id="SSF47384">
    <property type="entry name" value="Homodimeric domain of signal transducing histidine kinase"/>
    <property type="match status" value="1"/>
</dbReference>
<dbReference type="EC" id="2.7.13.3" evidence="2"/>
<dbReference type="PANTHER" id="PTHR43711:SF1">
    <property type="entry name" value="HISTIDINE KINASE 1"/>
    <property type="match status" value="1"/>
</dbReference>
<name>A0A517ZDU4_9PLAN</name>
<dbReference type="EMBL" id="CP036275">
    <property type="protein sequence ID" value="QDU40653.1"/>
    <property type="molecule type" value="Genomic_DNA"/>
</dbReference>
<dbReference type="OrthoDB" id="9815750at2"/>
<dbReference type="Gene3D" id="3.30.565.10">
    <property type="entry name" value="Histidine kinase-like ATPase, C-terminal domain"/>
    <property type="match status" value="1"/>
</dbReference>
<keyword evidence="3" id="KW-0597">Phosphoprotein</keyword>
<evidence type="ECO:0000259" key="7">
    <source>
        <dbReference type="PROSITE" id="PS50109"/>
    </source>
</evidence>
<evidence type="ECO:0000256" key="4">
    <source>
        <dbReference type="ARBA" id="ARBA00022679"/>
    </source>
</evidence>
<keyword evidence="6" id="KW-0902">Two-component regulatory system</keyword>
<feature type="domain" description="Histidine kinase" evidence="7">
    <location>
        <begin position="26"/>
        <end position="238"/>
    </location>
</feature>
<comment type="catalytic activity">
    <reaction evidence="1">
        <text>ATP + protein L-histidine = ADP + protein N-phospho-L-histidine.</text>
        <dbReference type="EC" id="2.7.13.3"/>
    </reaction>
</comment>
<evidence type="ECO:0000313" key="9">
    <source>
        <dbReference type="Proteomes" id="UP000320496"/>
    </source>
</evidence>